<dbReference type="EMBL" id="QTSX02001662">
    <property type="protein sequence ID" value="KAJ9079740.1"/>
    <property type="molecule type" value="Genomic_DNA"/>
</dbReference>
<dbReference type="Proteomes" id="UP001165960">
    <property type="component" value="Unassembled WGS sequence"/>
</dbReference>
<reference evidence="1" key="1">
    <citation type="submission" date="2022-04" db="EMBL/GenBank/DDBJ databases">
        <title>Genome of the entomopathogenic fungus Entomophthora muscae.</title>
        <authorList>
            <person name="Elya C."/>
            <person name="Lovett B.R."/>
            <person name="Lee E."/>
            <person name="Macias A.M."/>
            <person name="Hajek A.E."/>
            <person name="De Bivort B.L."/>
            <person name="Kasson M.T."/>
            <person name="De Fine Licht H.H."/>
            <person name="Stajich J.E."/>
        </authorList>
    </citation>
    <scope>NUCLEOTIDE SEQUENCE</scope>
    <source>
        <strain evidence="1">Berkeley</strain>
    </source>
</reference>
<keyword evidence="2" id="KW-1185">Reference proteome</keyword>
<sequence length="110" mass="12560">MRLFKLGLAGAAYACLKLDVNRTLSGGTITSFQVWFTENGTAQGTCSSSYTCCSDQNYCLTYQRSAFFFYVFDFTSPSQPEPKTYYFWQNFRELTGPLRKNFRDAKLIGC</sequence>
<comment type="caution">
    <text evidence="1">The sequence shown here is derived from an EMBL/GenBank/DDBJ whole genome shotgun (WGS) entry which is preliminary data.</text>
</comment>
<protein>
    <submittedName>
        <fullName evidence="1">Uncharacterized protein</fullName>
    </submittedName>
</protein>
<name>A0ACC2TZ19_9FUNG</name>
<evidence type="ECO:0000313" key="1">
    <source>
        <dbReference type="EMBL" id="KAJ9079740.1"/>
    </source>
</evidence>
<organism evidence="1 2">
    <name type="scientific">Entomophthora muscae</name>
    <dbReference type="NCBI Taxonomy" id="34485"/>
    <lineage>
        <taxon>Eukaryota</taxon>
        <taxon>Fungi</taxon>
        <taxon>Fungi incertae sedis</taxon>
        <taxon>Zoopagomycota</taxon>
        <taxon>Entomophthoromycotina</taxon>
        <taxon>Entomophthoromycetes</taxon>
        <taxon>Entomophthorales</taxon>
        <taxon>Entomophthoraceae</taxon>
        <taxon>Entomophthora</taxon>
    </lineage>
</organism>
<accession>A0ACC2TZ19</accession>
<proteinExistence type="predicted"/>
<gene>
    <name evidence="1" type="ORF">DSO57_1032339</name>
</gene>
<evidence type="ECO:0000313" key="2">
    <source>
        <dbReference type="Proteomes" id="UP001165960"/>
    </source>
</evidence>